<evidence type="ECO:0000313" key="3">
    <source>
        <dbReference type="Proteomes" id="UP000585050"/>
    </source>
</evidence>
<accession>A0A7X8XVK9</accession>
<keyword evidence="3" id="KW-1185">Reference proteome</keyword>
<gene>
    <name evidence="2" type="ORF">HGP29_09510</name>
</gene>
<comment type="caution">
    <text evidence="2">The sequence shown here is derived from an EMBL/GenBank/DDBJ whole genome shotgun (WGS) entry which is preliminary data.</text>
</comment>
<dbReference type="EMBL" id="JABAIL010000003">
    <property type="protein sequence ID" value="NLR91442.1"/>
    <property type="molecule type" value="Genomic_DNA"/>
</dbReference>
<dbReference type="InterPro" id="IPR034660">
    <property type="entry name" value="DinB/YfiT-like"/>
</dbReference>
<dbReference type="Pfam" id="PF12867">
    <property type="entry name" value="DinB_2"/>
    <property type="match status" value="1"/>
</dbReference>
<sequence length="150" mass="17944">MKETILKFSQLLSKGKEYIENSPIEEFTKKERLEKWSKQEILGHLIDSAVNNLQRFTEIQFEEKPYVIRKYNQDELVKVNDYQNANRTELLHFWMSINYRIIAIMKLQTEATLGYKIVLGDHEISDLKFLMQDYVAHLEHHLQQLTIQSK</sequence>
<feature type="domain" description="DinB-like" evidence="1">
    <location>
        <begin position="17"/>
        <end position="145"/>
    </location>
</feature>
<dbReference type="AlphaFoldDB" id="A0A7X8XVK9"/>
<dbReference type="InterPro" id="IPR024775">
    <property type="entry name" value="DinB-like"/>
</dbReference>
<reference evidence="2 3" key="1">
    <citation type="submission" date="2020-04" db="EMBL/GenBank/DDBJ databases">
        <title>Flammeovirga sp. SR4, a novel species isolated from seawater.</title>
        <authorList>
            <person name="Wang X."/>
        </authorList>
    </citation>
    <scope>NUCLEOTIDE SEQUENCE [LARGE SCALE GENOMIC DNA]</scope>
    <source>
        <strain evidence="2 3">SR4</strain>
    </source>
</reference>
<dbReference type="SUPFAM" id="SSF109854">
    <property type="entry name" value="DinB/YfiT-like putative metalloenzymes"/>
    <property type="match status" value="1"/>
</dbReference>
<protein>
    <submittedName>
        <fullName evidence="2">DinB family protein</fullName>
    </submittedName>
</protein>
<evidence type="ECO:0000259" key="1">
    <source>
        <dbReference type="Pfam" id="PF12867"/>
    </source>
</evidence>
<evidence type="ECO:0000313" key="2">
    <source>
        <dbReference type="EMBL" id="NLR91442.1"/>
    </source>
</evidence>
<organism evidence="2 3">
    <name type="scientific">Flammeovirga agarivorans</name>
    <dbReference type="NCBI Taxonomy" id="2726742"/>
    <lineage>
        <taxon>Bacteria</taxon>
        <taxon>Pseudomonadati</taxon>
        <taxon>Bacteroidota</taxon>
        <taxon>Cytophagia</taxon>
        <taxon>Cytophagales</taxon>
        <taxon>Flammeovirgaceae</taxon>
        <taxon>Flammeovirga</taxon>
    </lineage>
</organism>
<proteinExistence type="predicted"/>
<dbReference type="Gene3D" id="1.20.120.450">
    <property type="entry name" value="dinb family like domain"/>
    <property type="match status" value="1"/>
</dbReference>
<dbReference type="Proteomes" id="UP000585050">
    <property type="component" value="Unassembled WGS sequence"/>
</dbReference>
<dbReference type="RefSeq" id="WP_168882164.1">
    <property type="nucleotide sequence ID" value="NZ_JABAIL010000003.1"/>
</dbReference>
<name>A0A7X8XVK9_9BACT</name>